<evidence type="ECO:0000259" key="2">
    <source>
        <dbReference type="Pfam" id="PF07589"/>
    </source>
</evidence>
<evidence type="ECO:0000256" key="1">
    <source>
        <dbReference type="SAM" id="Phobius"/>
    </source>
</evidence>
<feature type="domain" description="Ice-binding protein C-terminal" evidence="2">
    <location>
        <begin position="226"/>
        <end position="251"/>
    </location>
</feature>
<dbReference type="RefSeq" id="WP_221031099.1">
    <property type="nucleotide sequence ID" value="NZ_CP139781.1"/>
</dbReference>
<name>A0ABZ1CC36_9BACT</name>
<dbReference type="InterPro" id="IPR013424">
    <property type="entry name" value="Ice-binding_C"/>
</dbReference>
<keyword evidence="4" id="KW-1185">Reference proteome</keyword>
<keyword evidence="1" id="KW-1133">Transmembrane helix</keyword>
<gene>
    <name evidence="3" type="ORF">K1X11_007415</name>
</gene>
<dbReference type="Proteomes" id="UP000738431">
    <property type="component" value="Chromosome"/>
</dbReference>
<feature type="transmembrane region" description="Helical" evidence="1">
    <location>
        <begin position="19"/>
        <end position="37"/>
    </location>
</feature>
<reference evidence="3 4" key="2">
    <citation type="submission" date="2023-12" db="EMBL/GenBank/DDBJ databases">
        <title>Description of an unclassified Opitutus bacterium of Verrucomicrobiota.</title>
        <authorList>
            <person name="Zhang D.-F."/>
        </authorList>
    </citation>
    <scope>NUCLEOTIDE SEQUENCE [LARGE SCALE GENOMIC DNA]</scope>
    <source>
        <strain evidence="3 4">WL0086</strain>
    </source>
</reference>
<accession>A0ABZ1CC36</accession>
<reference evidence="3 4" key="1">
    <citation type="submission" date="2021-08" db="EMBL/GenBank/DDBJ databases">
        <authorList>
            <person name="Zhang D."/>
            <person name="Zhang A."/>
            <person name="Wang L."/>
        </authorList>
    </citation>
    <scope>NUCLEOTIDE SEQUENCE [LARGE SCALE GENOMIC DNA]</scope>
    <source>
        <strain evidence="3 4">WL0086</strain>
    </source>
</reference>
<organism evidence="3 4">
    <name type="scientific">Actomonas aquatica</name>
    <dbReference type="NCBI Taxonomy" id="2866162"/>
    <lineage>
        <taxon>Bacteria</taxon>
        <taxon>Pseudomonadati</taxon>
        <taxon>Verrucomicrobiota</taxon>
        <taxon>Opitutia</taxon>
        <taxon>Opitutales</taxon>
        <taxon>Opitutaceae</taxon>
        <taxon>Actomonas</taxon>
    </lineage>
</organism>
<protein>
    <submittedName>
        <fullName evidence="3">PEP-CTERM sorting domain-containing protein</fullName>
    </submittedName>
</protein>
<keyword evidence="1" id="KW-0812">Transmembrane</keyword>
<keyword evidence="1" id="KW-0472">Membrane</keyword>
<dbReference type="Pfam" id="PF07589">
    <property type="entry name" value="PEP-CTERM"/>
    <property type="match status" value="1"/>
</dbReference>
<dbReference type="EMBL" id="CP139781">
    <property type="protein sequence ID" value="WRQ89232.1"/>
    <property type="molecule type" value="Genomic_DNA"/>
</dbReference>
<evidence type="ECO:0000313" key="4">
    <source>
        <dbReference type="Proteomes" id="UP000738431"/>
    </source>
</evidence>
<evidence type="ECO:0000313" key="3">
    <source>
        <dbReference type="EMBL" id="WRQ89232.1"/>
    </source>
</evidence>
<sequence length="253" mass="27079">MATDALSVRIERIINPLMLVYRSATWLLVSLFAGLAWTSGLRARAITYTFDTDLEGWSNVLTSTTGPLAFGYQPVSDLLRLESPGISVSDGNSPHRDWAQSSALLIRSPEFQVNSLPEFSITFELGSGSGTTDGAPSTDADAALSQPSSVDGYTGLLLRNASTGAYLIASTMTDTSTHEQTVMWTSGQLQSLVNTSDYYTLDLVDMDQGAWGWVSLDNVSIYGASAVPEPATTALWLGLVGLVAVAAVKRRRD</sequence>
<proteinExistence type="predicted"/>